<dbReference type="PATRIC" id="fig|1359168.3.peg.2"/>
<evidence type="ECO:0000313" key="2">
    <source>
        <dbReference type="Proteomes" id="UP000033616"/>
    </source>
</evidence>
<accession>A0A0F3MP18</accession>
<gene>
    <name evidence="1" type="ORF">OCHUTO_0002</name>
</gene>
<protein>
    <submittedName>
        <fullName evidence="1">Uncharacterized protein</fullName>
    </submittedName>
</protein>
<dbReference type="EMBL" id="LANP01000001">
    <property type="protein sequence ID" value="KJV57523.1"/>
    <property type="molecule type" value="Genomic_DNA"/>
</dbReference>
<comment type="caution">
    <text evidence="1">The sequence shown here is derived from an EMBL/GenBank/DDBJ whole genome shotgun (WGS) entry which is preliminary data.</text>
</comment>
<proteinExistence type="predicted"/>
<dbReference type="STRING" id="1359168.OCHUTO_0002"/>
<dbReference type="AlphaFoldDB" id="A0A0F3MP18"/>
<organism evidence="1 2">
    <name type="scientific">Orientia chuto str. Dubai</name>
    <dbReference type="NCBI Taxonomy" id="1359168"/>
    <lineage>
        <taxon>Bacteria</taxon>
        <taxon>Pseudomonadati</taxon>
        <taxon>Pseudomonadota</taxon>
        <taxon>Alphaproteobacteria</taxon>
        <taxon>Rickettsiales</taxon>
        <taxon>Rickettsiaceae</taxon>
        <taxon>Rickettsieae</taxon>
        <taxon>Orientia</taxon>
    </lineage>
</organism>
<name>A0A0F3MP18_9RICK</name>
<dbReference type="Proteomes" id="UP000033616">
    <property type="component" value="Unassembled WGS sequence"/>
</dbReference>
<reference evidence="1 2" key="1">
    <citation type="submission" date="2015-02" db="EMBL/GenBank/DDBJ databases">
        <title>Genome Sequencing of Rickettsiales.</title>
        <authorList>
            <person name="Daugherty S.C."/>
            <person name="Su Q."/>
            <person name="Abolude K."/>
            <person name="Beier-Sexton M."/>
            <person name="Carlyon J.A."/>
            <person name="Carter R."/>
            <person name="Day N.P."/>
            <person name="Dumler S.J."/>
            <person name="Dyachenko V."/>
            <person name="Godinez A."/>
            <person name="Kurtti T.J."/>
            <person name="Lichay M."/>
            <person name="Mullins K.E."/>
            <person name="Ott S."/>
            <person name="Pappas-Brown V."/>
            <person name="Paris D.H."/>
            <person name="Patel P."/>
            <person name="Richards A.L."/>
            <person name="Sadzewicz L."/>
            <person name="Sears K."/>
            <person name="Seidman D."/>
            <person name="Sengamalay N."/>
            <person name="Stenos J."/>
            <person name="Tallon L.J."/>
            <person name="Vincent G."/>
            <person name="Fraser C.M."/>
            <person name="Munderloh U."/>
            <person name="Dunning-Hotopp J.C."/>
        </authorList>
    </citation>
    <scope>NUCLEOTIDE SEQUENCE [LARGE SCALE GENOMIC DNA]</scope>
    <source>
        <strain evidence="1 2">Fuller</strain>
    </source>
</reference>
<sequence length="44" mass="5064">MYIKNKGNGAQGFFNSDKVVEKSKPKRDCIIRLIKLNQNIEILV</sequence>
<evidence type="ECO:0000313" key="1">
    <source>
        <dbReference type="EMBL" id="KJV57523.1"/>
    </source>
</evidence>
<keyword evidence="2" id="KW-1185">Reference proteome</keyword>